<dbReference type="InterPro" id="IPR011330">
    <property type="entry name" value="Glyco_hydro/deAcase_b/a-brl"/>
</dbReference>
<sequence>MADENGDRIALLISDAEKMGVWGTTHEICYVKGEGHQDGDNGKPFIPAFLEQVRSNSWIISITLTEYMQKFPAKSLIYLPTASYDKMEEWVLPTQIRKNFKKIRKDLKEDDAKKKHINF</sequence>
<organism evidence="1">
    <name type="scientific">marine sediment metagenome</name>
    <dbReference type="NCBI Taxonomy" id="412755"/>
    <lineage>
        <taxon>unclassified sequences</taxon>
        <taxon>metagenomes</taxon>
        <taxon>ecological metagenomes</taxon>
    </lineage>
</organism>
<dbReference type="EMBL" id="BARU01007564">
    <property type="protein sequence ID" value="GAH46191.1"/>
    <property type="molecule type" value="Genomic_DNA"/>
</dbReference>
<dbReference type="Gene3D" id="3.20.110.20">
    <property type="match status" value="1"/>
</dbReference>
<protein>
    <submittedName>
        <fullName evidence="1">Uncharacterized protein</fullName>
    </submittedName>
</protein>
<dbReference type="AlphaFoldDB" id="X1FKI5"/>
<evidence type="ECO:0000313" key="1">
    <source>
        <dbReference type="EMBL" id="GAH46191.1"/>
    </source>
</evidence>
<comment type="caution">
    <text evidence="1">The sequence shown here is derived from an EMBL/GenBank/DDBJ whole genome shotgun (WGS) entry which is preliminary data.</text>
</comment>
<proteinExistence type="predicted"/>
<gene>
    <name evidence="1" type="ORF">S03H2_14894</name>
</gene>
<accession>X1FKI5</accession>
<name>X1FKI5_9ZZZZ</name>
<reference evidence="1" key="1">
    <citation type="journal article" date="2014" name="Front. Microbiol.">
        <title>High frequency of phylogenetically diverse reductive dehalogenase-homologous genes in deep subseafloor sedimentary metagenomes.</title>
        <authorList>
            <person name="Kawai M."/>
            <person name="Futagami T."/>
            <person name="Toyoda A."/>
            <person name="Takaki Y."/>
            <person name="Nishi S."/>
            <person name="Hori S."/>
            <person name="Arai W."/>
            <person name="Tsubouchi T."/>
            <person name="Morono Y."/>
            <person name="Uchiyama I."/>
            <person name="Ito T."/>
            <person name="Fujiyama A."/>
            <person name="Inagaki F."/>
            <person name="Takami H."/>
        </authorList>
    </citation>
    <scope>NUCLEOTIDE SEQUENCE</scope>
    <source>
        <strain evidence="1">Expedition CK06-06</strain>
    </source>
</reference>
<dbReference type="SUPFAM" id="SSF88713">
    <property type="entry name" value="Glycoside hydrolase/deacetylase"/>
    <property type="match status" value="1"/>
</dbReference>
<dbReference type="GO" id="GO:0005975">
    <property type="term" value="P:carbohydrate metabolic process"/>
    <property type="evidence" value="ECO:0007669"/>
    <property type="project" value="InterPro"/>
</dbReference>